<evidence type="ECO:0000313" key="8">
    <source>
        <dbReference type="Proteomes" id="UP000001555"/>
    </source>
</evidence>
<gene>
    <name evidence="6" type="ORF">IscW_ISCW005974</name>
</gene>
<dbReference type="VEuPathDB" id="VectorBase:ISCP_017992"/>
<dbReference type="PRINTS" id="PR01182">
    <property type="entry name" value="ORNDCRBXLASE"/>
</dbReference>
<dbReference type="FunFam" id="2.40.37.10:FF:000043">
    <property type="entry name" value="Ornithine decarboxylase, putative"/>
    <property type="match status" value="1"/>
</dbReference>
<dbReference type="InterPro" id="IPR002433">
    <property type="entry name" value="Orn_de-COase"/>
</dbReference>
<dbReference type="AlphaFoldDB" id="B7PNG6"/>
<dbReference type="EMBL" id="DS752668">
    <property type="protein sequence ID" value="EEC08138.1"/>
    <property type="molecule type" value="Genomic_DNA"/>
</dbReference>
<reference evidence="6 8" key="1">
    <citation type="submission" date="2008-03" db="EMBL/GenBank/DDBJ databases">
        <title>Annotation of Ixodes scapularis.</title>
        <authorList>
            <consortium name="Ixodes scapularis Genome Project Consortium"/>
            <person name="Caler E."/>
            <person name="Hannick L.I."/>
            <person name="Bidwell S."/>
            <person name="Joardar V."/>
            <person name="Thiagarajan M."/>
            <person name="Amedeo P."/>
            <person name="Galinsky K.J."/>
            <person name="Schobel S."/>
            <person name="Inman J."/>
            <person name="Hostetler J."/>
            <person name="Miller J."/>
            <person name="Hammond M."/>
            <person name="Megy K."/>
            <person name="Lawson D."/>
            <person name="Kodira C."/>
            <person name="Sutton G."/>
            <person name="Meyer J."/>
            <person name="Hill C.A."/>
            <person name="Birren B."/>
            <person name="Nene V."/>
            <person name="Collins F."/>
            <person name="Alarcon-Chaidez F."/>
            <person name="Wikel S."/>
            <person name="Strausberg R."/>
        </authorList>
    </citation>
    <scope>NUCLEOTIDE SEQUENCE [LARGE SCALE GENOMIC DNA]</scope>
    <source>
        <strain evidence="8">Wikel</strain>
        <strain evidence="6">Wikel colony</strain>
    </source>
</reference>
<dbReference type="FunFam" id="3.20.20.10:FF:000008">
    <property type="entry name" value="Ornithine decarboxylase"/>
    <property type="match status" value="1"/>
</dbReference>
<protein>
    <submittedName>
        <fullName evidence="6 7">Ornithine decarboxylase, putative</fullName>
        <ecNumber evidence="6">4.1.1.17</ecNumber>
    </submittedName>
</protein>
<dbReference type="Proteomes" id="UP000001555">
    <property type="component" value="Unassembled WGS sequence"/>
</dbReference>
<dbReference type="SUPFAM" id="SSF51419">
    <property type="entry name" value="PLP-binding barrel"/>
    <property type="match status" value="1"/>
</dbReference>
<evidence type="ECO:0000256" key="3">
    <source>
        <dbReference type="ARBA" id="ARBA00022898"/>
    </source>
</evidence>
<accession>B7PNG6</accession>
<dbReference type="PANTHER" id="PTHR11482:SF6">
    <property type="entry name" value="ORNITHINE DECARBOXYLASE 1-RELATED"/>
    <property type="match status" value="1"/>
</dbReference>
<dbReference type="InterPro" id="IPR029066">
    <property type="entry name" value="PLP-binding_barrel"/>
</dbReference>
<evidence type="ECO:0000256" key="4">
    <source>
        <dbReference type="ARBA" id="ARBA00023239"/>
    </source>
</evidence>
<dbReference type="GO" id="GO:0005737">
    <property type="term" value="C:cytoplasm"/>
    <property type="evidence" value="ECO:0000318"/>
    <property type="project" value="GO_Central"/>
</dbReference>
<name>B7PNG6_IXOSC</name>
<dbReference type="PANTHER" id="PTHR11482">
    <property type="entry name" value="ARGININE/DIAMINOPIMELATE/ORNITHINE DECARBOXYLASE"/>
    <property type="match status" value="1"/>
</dbReference>
<evidence type="ECO:0000256" key="2">
    <source>
        <dbReference type="ARBA" id="ARBA00008872"/>
    </source>
</evidence>
<dbReference type="PRINTS" id="PR01179">
    <property type="entry name" value="ODADCRBXLASE"/>
</dbReference>
<dbReference type="Gene3D" id="3.20.20.10">
    <property type="entry name" value="Alanine racemase"/>
    <property type="match status" value="1"/>
</dbReference>
<dbReference type="HOGENOM" id="CLU_026444_1_1_1"/>
<dbReference type="GO" id="GO:0004586">
    <property type="term" value="F:ornithine decarboxylase activity"/>
    <property type="evidence" value="ECO:0000318"/>
    <property type="project" value="GO_Central"/>
</dbReference>
<feature type="domain" description="Orn/DAP/Arg decarboxylase 2 N-terminal" evidence="5">
    <location>
        <begin position="36"/>
        <end position="265"/>
    </location>
</feature>
<dbReference type="InterPro" id="IPR009006">
    <property type="entry name" value="Ala_racemase/Decarboxylase_C"/>
</dbReference>
<evidence type="ECO:0000313" key="7">
    <source>
        <dbReference type="EnsemblMetazoa" id="ISCW005974-PA"/>
    </source>
</evidence>
<dbReference type="EMBL" id="ABJB011016163">
    <property type="status" value="NOT_ANNOTATED_CDS"/>
    <property type="molecule type" value="Genomic_DNA"/>
</dbReference>
<dbReference type="EnsemblMetazoa" id="ISCW005974-RA">
    <property type="protein sequence ID" value="ISCW005974-PA"/>
    <property type="gene ID" value="ISCW005974"/>
</dbReference>
<feature type="non-terminal residue" evidence="6">
    <location>
        <position position="391"/>
    </location>
</feature>
<dbReference type="VEuPathDB" id="VectorBase:ISCW005974"/>
<dbReference type="EC" id="4.1.1.17" evidence="6"/>
<comment type="cofactor">
    <cofactor evidence="1">
        <name>pyridoxal 5'-phosphate</name>
        <dbReference type="ChEBI" id="CHEBI:597326"/>
    </cofactor>
</comment>
<dbReference type="GO" id="GO:0033387">
    <property type="term" value="P:putrescine biosynthetic process from arginine, via ornithine"/>
    <property type="evidence" value="ECO:0000318"/>
    <property type="project" value="GO_Central"/>
</dbReference>
<evidence type="ECO:0000256" key="1">
    <source>
        <dbReference type="ARBA" id="ARBA00001933"/>
    </source>
</evidence>
<dbReference type="VEuPathDB" id="VectorBase:ISCI005974"/>
<proteinExistence type="inferred from homology"/>
<dbReference type="EMBL" id="ABJB010414409">
    <property type="status" value="NOT_ANNOTATED_CDS"/>
    <property type="molecule type" value="Genomic_DNA"/>
</dbReference>
<dbReference type="EMBL" id="ABJB010370638">
    <property type="status" value="NOT_ANNOTATED_CDS"/>
    <property type="molecule type" value="Genomic_DNA"/>
</dbReference>
<keyword evidence="4 6" id="KW-0456">Lyase</keyword>
<dbReference type="PaxDb" id="6945-B7PNG6"/>
<dbReference type="InterPro" id="IPR022644">
    <property type="entry name" value="De-COase2_N"/>
</dbReference>
<dbReference type="Gene3D" id="2.40.37.10">
    <property type="entry name" value="Lyase, Ornithine Decarboxylase, Chain A, domain 1"/>
    <property type="match status" value="1"/>
</dbReference>
<organism>
    <name type="scientific">Ixodes scapularis</name>
    <name type="common">Black-legged tick</name>
    <name type="synonym">Deer tick</name>
    <dbReference type="NCBI Taxonomy" id="6945"/>
    <lineage>
        <taxon>Eukaryota</taxon>
        <taxon>Metazoa</taxon>
        <taxon>Ecdysozoa</taxon>
        <taxon>Arthropoda</taxon>
        <taxon>Chelicerata</taxon>
        <taxon>Arachnida</taxon>
        <taxon>Acari</taxon>
        <taxon>Parasitiformes</taxon>
        <taxon>Ixodida</taxon>
        <taxon>Ixodoidea</taxon>
        <taxon>Ixodidae</taxon>
        <taxon>Ixodinae</taxon>
        <taxon>Ixodes</taxon>
    </lineage>
</organism>
<dbReference type="InterPro" id="IPR000183">
    <property type="entry name" value="Orn/DAP/Arg_de-COase"/>
</dbReference>
<comment type="similarity">
    <text evidence="2">Belongs to the Orn/Lys/Arg decarboxylase class-II family.</text>
</comment>
<dbReference type="OrthoDB" id="5034579at2759"/>
<dbReference type="EMBL" id="ABJB010948310">
    <property type="status" value="NOT_ANNOTATED_CDS"/>
    <property type="molecule type" value="Genomic_DNA"/>
</dbReference>
<reference evidence="7" key="2">
    <citation type="submission" date="2020-05" db="UniProtKB">
        <authorList>
            <consortium name="EnsemblMetazoa"/>
        </authorList>
    </citation>
    <scope>IDENTIFICATION</scope>
    <source>
        <strain evidence="7">wikel</strain>
    </source>
</reference>
<dbReference type="Pfam" id="PF02784">
    <property type="entry name" value="Orn_Arg_deC_N"/>
    <property type="match status" value="1"/>
</dbReference>
<keyword evidence="8" id="KW-1185">Reference proteome</keyword>
<feature type="non-terminal residue" evidence="6">
    <location>
        <position position="1"/>
    </location>
</feature>
<keyword evidence="3" id="KW-0663">Pyridoxal phosphate</keyword>
<evidence type="ECO:0000313" key="6">
    <source>
        <dbReference type="EMBL" id="EEC08138.1"/>
    </source>
</evidence>
<dbReference type="SUPFAM" id="SSF50621">
    <property type="entry name" value="Alanine racemase C-terminal domain-like"/>
    <property type="match status" value="1"/>
</dbReference>
<dbReference type="STRING" id="6945.B7PNG6"/>
<sequence>VSTAAICIIEINSKVPIRESALLQERNEAFFICDLNDLESKVKLWRRELPRVTPFFGERLSLFCLSKRYRLSFSFLFFQNELEAVLDIGVSPERILYASPVKCSSHLKFASERGVTLMAFDSVEELAKIKDENARLLLRVDVVDNTNEVSTLTKFGTSAHEVEGVLNLAFKMGRRVVGILFHVKSAHHDPDTFTLAVKHAKTAFDIGTRLGFQMTVLSIGGGFLGGTRMQDSFLKVCEAIRSAIDIHFPPSEGLEIIAEPGQFLVTSAYSLVVKVLHKRKRSAKIGGERGCLQTGIEVGRLTKLCRPAFRYVQPPFDRPLDVLTTVWGSSCHPGDCVIAGELLFDMSIGEWLLIDNMGAYAVARASGFNGHGFPPVNYVSTSAKLSSVQGI</sequence>
<evidence type="ECO:0000259" key="5">
    <source>
        <dbReference type="Pfam" id="PF02784"/>
    </source>
</evidence>